<dbReference type="Proteomes" id="UP000061362">
    <property type="component" value="Chromosome"/>
</dbReference>
<evidence type="ECO:0000313" key="13">
    <source>
        <dbReference type="Proteomes" id="UP000068832"/>
    </source>
</evidence>
<dbReference type="SMART" id="SM00849">
    <property type="entry name" value="Lactamase_B"/>
    <property type="match status" value="1"/>
</dbReference>
<dbReference type="InterPro" id="IPR001279">
    <property type="entry name" value="Metallo-B-lactamas"/>
</dbReference>
<name>A0A088E5R1_9CREN</name>
<sequence>MVSLGRIRILELVEPGFFGGVLNHNVVVVEKGPSGGLMMIDTSLPMNLEKIELYLRAWGYFLEDVSDVVVTHWHHDHAGNASELRKLGARIYAHENEVEYLKSPPRYEIAYNDVKDELKVSEEEFKSTVERIAHLEYDPVTVDVPLKGGEVLSGFRVLHVPGHTRGHIALFDGNFLVTGDAVRGVGKLTPPLRFFSWNYAEALDSFRILTSLPYSVIIPYHGEVVTRW</sequence>
<dbReference type="Proteomes" id="UP000029084">
    <property type="component" value="Chromosome"/>
</dbReference>
<dbReference type="GeneID" id="91754963"/>
<dbReference type="EMBL" id="CP012175">
    <property type="protein sequence ID" value="AKV80375.1"/>
    <property type="molecule type" value="Genomic_DNA"/>
</dbReference>
<dbReference type="RefSeq" id="WP_012020476.1">
    <property type="nucleotide sequence ID" value="NZ_AP019770.1"/>
</dbReference>
<dbReference type="EMBL" id="CP008822">
    <property type="protein sequence ID" value="AIM26675.1"/>
    <property type="molecule type" value="Genomic_DNA"/>
</dbReference>
<evidence type="ECO:0000313" key="9">
    <source>
        <dbReference type="Proteomes" id="UP000056255"/>
    </source>
</evidence>
<evidence type="ECO:0000313" key="6">
    <source>
        <dbReference type="EMBL" id="AKV80375.1"/>
    </source>
</evidence>
<reference evidence="7 9" key="3">
    <citation type="submission" date="2015-07" db="EMBL/GenBank/DDBJ databases">
        <title>Physiological, transcriptional responses and genome re-sequencing of acid resistant extremely thermoacidophilic Metallosphaera sedula SARC-M1.</title>
        <authorList>
            <person name="Ai C."/>
            <person name="McCarthy S."/>
            <person name="Eckrich V."/>
            <person name="Rudrappa D."/>
            <person name="Qiu G."/>
            <person name="Blum P."/>
        </authorList>
    </citation>
    <scope>NUCLEOTIDE SEQUENCE [LARGE SCALE GENOMIC DNA]</scope>
    <source>
        <strain evidence="7 9">SARC-M1</strain>
    </source>
</reference>
<dbReference type="EMBL" id="CP012174">
    <property type="protein sequence ID" value="AKV78130.1"/>
    <property type="molecule type" value="Genomic_DNA"/>
</dbReference>
<dbReference type="EMBL" id="CP012172">
    <property type="protein sequence ID" value="AKV75255.1"/>
    <property type="molecule type" value="Genomic_DNA"/>
</dbReference>
<dbReference type="AlphaFoldDB" id="A0A088E5R1"/>
<evidence type="ECO:0000313" key="5">
    <source>
        <dbReference type="EMBL" id="AKV78130.1"/>
    </source>
</evidence>
<organism evidence="2 8">
    <name type="scientific">Metallosphaera sedula</name>
    <dbReference type="NCBI Taxonomy" id="43687"/>
    <lineage>
        <taxon>Archaea</taxon>
        <taxon>Thermoproteota</taxon>
        <taxon>Thermoprotei</taxon>
        <taxon>Sulfolobales</taxon>
        <taxon>Sulfolobaceae</taxon>
        <taxon>Metallosphaera</taxon>
    </lineage>
</organism>
<dbReference type="Gene3D" id="3.60.15.10">
    <property type="entry name" value="Ribonuclease Z/Hydroxyacylglutathione hydrolase-like"/>
    <property type="match status" value="1"/>
</dbReference>
<dbReference type="OMA" id="CFGHGDP"/>
<dbReference type="CDD" id="cd07721">
    <property type="entry name" value="yflN-like_MBL-fold"/>
    <property type="match status" value="1"/>
</dbReference>
<evidence type="ECO:0000313" key="12">
    <source>
        <dbReference type="Proteomes" id="UP000062475"/>
    </source>
</evidence>
<dbReference type="InterPro" id="IPR050855">
    <property type="entry name" value="NDM-1-like"/>
</dbReference>
<evidence type="ECO:0000313" key="2">
    <source>
        <dbReference type="EMBL" id="AIM26675.1"/>
    </source>
</evidence>
<evidence type="ECO:0000313" key="10">
    <source>
        <dbReference type="Proteomes" id="UP000061362"/>
    </source>
</evidence>
<gene>
    <name evidence="2" type="ORF">HA72_0513</name>
    <name evidence="3" type="ORF">MsedA_0525</name>
    <name evidence="4" type="ORF">MsedB_0525</name>
    <name evidence="5" type="ORF">MsedC_0524</name>
    <name evidence="6" type="ORF">MsedD_0525</name>
    <name evidence="7" type="ORF">MsedE_0525</name>
</gene>
<reference evidence="2 8" key="1">
    <citation type="journal article" date="2014" name="J. Bacteriol.">
        <title>Role of an Archaeal PitA Transporter in the Copper and Arsenic Resistance of Metallosphaera sedula, an Extreme Thermoacidophile.</title>
        <authorList>
            <person name="McCarthy S."/>
            <person name="Ai C."/>
            <person name="Wheaton G."/>
            <person name="Tevatia R."/>
            <person name="Eckrich V."/>
            <person name="Kelly R."/>
            <person name="Blum P."/>
        </authorList>
    </citation>
    <scope>NUCLEOTIDE SEQUENCE [LARGE SCALE GENOMIC DNA]</scope>
    <source>
        <strain evidence="2 8">CuR1</strain>
    </source>
</reference>
<proteinExistence type="predicted"/>
<protein>
    <submittedName>
        <fullName evidence="2 3">Beta-lactamase</fullName>
    </submittedName>
</protein>
<dbReference type="PANTHER" id="PTHR42951">
    <property type="entry name" value="METALLO-BETA-LACTAMASE DOMAIN-CONTAINING"/>
    <property type="match status" value="1"/>
</dbReference>
<dbReference type="EMBL" id="CP012176">
    <property type="protein sequence ID" value="AKV84220.1"/>
    <property type="molecule type" value="Genomic_DNA"/>
</dbReference>
<dbReference type="OrthoDB" id="197151at2157"/>
<dbReference type="Proteomes" id="UP000068832">
    <property type="component" value="Chromosome"/>
</dbReference>
<evidence type="ECO:0000313" key="8">
    <source>
        <dbReference type="Proteomes" id="UP000029084"/>
    </source>
</evidence>
<reference evidence="10 11" key="2">
    <citation type="journal article" date="2015" name="Genome Announc.">
        <title>Complete Genome Sequences of Evolved Arsenate-Resistant Metallosphaera sedula Strains.</title>
        <authorList>
            <person name="Ai C."/>
            <person name="McCarthy S."/>
            <person name="Schackwitz W."/>
            <person name="Martin J."/>
            <person name="Lipzen A."/>
            <person name="Blum P."/>
        </authorList>
    </citation>
    <scope>NUCLEOTIDE SEQUENCE [LARGE SCALE GENOMIC DNA]</scope>
    <source>
        <strain evidence="5 11">ARS120-1</strain>
        <strain evidence="6 10">ARS120-2</strain>
        <strain evidence="3 13">ARS50-1</strain>
        <strain evidence="4 12">ARS50-2</strain>
    </source>
</reference>
<dbReference type="InterPro" id="IPR036866">
    <property type="entry name" value="RibonucZ/Hydroxyglut_hydro"/>
</dbReference>
<evidence type="ECO:0000313" key="3">
    <source>
        <dbReference type="EMBL" id="AKV75255.1"/>
    </source>
</evidence>
<accession>A0A088E5R1</accession>
<evidence type="ECO:0000259" key="1">
    <source>
        <dbReference type="SMART" id="SM00849"/>
    </source>
</evidence>
<dbReference type="Pfam" id="PF00753">
    <property type="entry name" value="Lactamase_B"/>
    <property type="match status" value="1"/>
</dbReference>
<feature type="domain" description="Metallo-beta-lactamase" evidence="1">
    <location>
        <begin position="23"/>
        <end position="221"/>
    </location>
</feature>
<dbReference type="Proteomes" id="UP000056255">
    <property type="component" value="Chromosome"/>
</dbReference>
<dbReference type="EMBL" id="CP012173">
    <property type="protein sequence ID" value="AKV77495.1"/>
    <property type="molecule type" value="Genomic_DNA"/>
</dbReference>
<dbReference type="PANTHER" id="PTHR42951:SF17">
    <property type="entry name" value="METALLO-BETA-LACTAMASE DOMAIN-CONTAINING PROTEIN"/>
    <property type="match status" value="1"/>
</dbReference>
<evidence type="ECO:0000313" key="7">
    <source>
        <dbReference type="EMBL" id="AKV84220.1"/>
    </source>
</evidence>
<evidence type="ECO:0000313" key="4">
    <source>
        <dbReference type="EMBL" id="AKV77495.1"/>
    </source>
</evidence>
<evidence type="ECO:0000313" key="11">
    <source>
        <dbReference type="Proteomes" id="UP000062398"/>
    </source>
</evidence>
<dbReference type="Proteomes" id="UP000062398">
    <property type="component" value="Chromosome"/>
</dbReference>
<dbReference type="PATRIC" id="fig|43687.5.peg.528"/>
<dbReference type="SUPFAM" id="SSF56281">
    <property type="entry name" value="Metallo-hydrolase/oxidoreductase"/>
    <property type="match status" value="1"/>
</dbReference>
<dbReference type="Proteomes" id="UP000062475">
    <property type="component" value="Chromosome"/>
</dbReference>